<evidence type="ECO:0000256" key="1">
    <source>
        <dbReference type="ARBA" id="ARBA00006763"/>
    </source>
</evidence>
<dbReference type="GO" id="GO:0009691">
    <property type="term" value="P:cytokinin biosynthetic process"/>
    <property type="evidence" value="ECO:0007669"/>
    <property type="project" value="UniProtKB-UniRule"/>
</dbReference>
<name>A0A0R2LFE6_9LACO</name>
<dbReference type="STRING" id="993692.IV57_GL001054"/>
<dbReference type="PANTHER" id="PTHR31223">
    <property type="entry name" value="LOG FAMILY PROTEIN YJL055W"/>
    <property type="match status" value="1"/>
</dbReference>
<evidence type="ECO:0000313" key="3">
    <source>
        <dbReference type="EMBL" id="KRO00616.1"/>
    </source>
</evidence>
<evidence type="ECO:0000313" key="4">
    <source>
        <dbReference type="Proteomes" id="UP000051006"/>
    </source>
</evidence>
<dbReference type="Pfam" id="PF03641">
    <property type="entry name" value="Lysine_decarbox"/>
    <property type="match status" value="1"/>
</dbReference>
<dbReference type="PATRIC" id="fig|993692.3.peg.1069"/>
<dbReference type="EMBL" id="JQCF01000002">
    <property type="protein sequence ID" value="KRO00616.1"/>
    <property type="molecule type" value="Genomic_DNA"/>
</dbReference>
<proteinExistence type="inferred from homology"/>
<organism evidence="3 4">
    <name type="scientific">Companilactobacillus kimchiensis</name>
    <dbReference type="NCBI Taxonomy" id="993692"/>
    <lineage>
        <taxon>Bacteria</taxon>
        <taxon>Bacillati</taxon>
        <taxon>Bacillota</taxon>
        <taxon>Bacilli</taxon>
        <taxon>Lactobacillales</taxon>
        <taxon>Lactobacillaceae</taxon>
        <taxon>Companilactobacillus</taxon>
    </lineage>
</organism>
<gene>
    <name evidence="3" type="ORF">IV57_GL001054</name>
</gene>
<dbReference type="InterPro" id="IPR031100">
    <property type="entry name" value="LOG_fam"/>
</dbReference>
<dbReference type="Proteomes" id="UP000051006">
    <property type="component" value="Unassembled WGS sequence"/>
</dbReference>
<dbReference type="PANTHER" id="PTHR31223:SF70">
    <property type="entry name" value="LOG FAMILY PROTEIN YJL055W"/>
    <property type="match status" value="1"/>
</dbReference>
<dbReference type="NCBIfam" id="TIGR00730">
    <property type="entry name" value="Rossman fold protein, TIGR00730 family"/>
    <property type="match status" value="1"/>
</dbReference>
<dbReference type="GO" id="GO:0005829">
    <property type="term" value="C:cytosol"/>
    <property type="evidence" value="ECO:0007669"/>
    <property type="project" value="TreeGrafter"/>
</dbReference>
<keyword evidence="2" id="KW-0203">Cytokinin biosynthesis</keyword>
<keyword evidence="2" id="KW-0378">Hydrolase</keyword>
<comment type="caution">
    <text evidence="3">The sequence shown here is derived from an EMBL/GenBank/DDBJ whole genome shotgun (WGS) entry which is preliminary data.</text>
</comment>
<keyword evidence="4" id="KW-1185">Reference proteome</keyword>
<dbReference type="EC" id="3.2.2.n1" evidence="2"/>
<dbReference type="OrthoDB" id="9801098at2"/>
<dbReference type="GO" id="GO:0016799">
    <property type="term" value="F:hydrolase activity, hydrolyzing N-glycosyl compounds"/>
    <property type="evidence" value="ECO:0007669"/>
    <property type="project" value="TreeGrafter"/>
</dbReference>
<protein>
    <recommendedName>
        <fullName evidence="2">Cytokinin riboside 5'-monophosphate phosphoribohydrolase</fullName>
        <ecNumber evidence="2">3.2.2.n1</ecNumber>
    </recommendedName>
</protein>
<dbReference type="RefSeq" id="WP_057879882.1">
    <property type="nucleotide sequence ID" value="NZ_JQCF01000002.1"/>
</dbReference>
<reference evidence="3 4" key="1">
    <citation type="journal article" date="2015" name="Genome Announc.">
        <title>Expanding the biotechnology potential of lactobacilli through comparative genomics of 213 strains and associated genera.</title>
        <authorList>
            <person name="Sun Z."/>
            <person name="Harris H.M."/>
            <person name="McCann A."/>
            <person name="Guo C."/>
            <person name="Argimon S."/>
            <person name="Zhang W."/>
            <person name="Yang X."/>
            <person name="Jeffery I.B."/>
            <person name="Cooney J.C."/>
            <person name="Kagawa T.F."/>
            <person name="Liu W."/>
            <person name="Song Y."/>
            <person name="Salvetti E."/>
            <person name="Wrobel A."/>
            <person name="Rasinkangas P."/>
            <person name="Parkhill J."/>
            <person name="Rea M.C."/>
            <person name="O'Sullivan O."/>
            <person name="Ritari J."/>
            <person name="Douillard F.P."/>
            <person name="Paul Ross R."/>
            <person name="Yang R."/>
            <person name="Briner A.E."/>
            <person name="Felis G.E."/>
            <person name="de Vos W.M."/>
            <person name="Barrangou R."/>
            <person name="Klaenhammer T.R."/>
            <person name="Caufield P.W."/>
            <person name="Cui Y."/>
            <person name="Zhang H."/>
            <person name="O'Toole P.W."/>
        </authorList>
    </citation>
    <scope>NUCLEOTIDE SEQUENCE [LARGE SCALE GENOMIC DNA]</scope>
    <source>
        <strain evidence="3 4">DSM 24716</strain>
    </source>
</reference>
<dbReference type="AlphaFoldDB" id="A0A0R2LFE6"/>
<dbReference type="SUPFAM" id="SSF102405">
    <property type="entry name" value="MCP/YpsA-like"/>
    <property type="match status" value="1"/>
</dbReference>
<sequence length="190" mass="21108">MKNIAVYCGASTGNEEIYTTGAKKLGQWIVKNNYGLTYGGGRYGLMGVVADSVLNNHGFVHGIITTELASRELSHNQLSKLDIVSDMSQRKQAMLNDSVANIALPGGPGTLEEISEAFSWTIIGDSTSPCVFYNINHYYDDLESFFNSMTDRGFMEERTRKTLLFSDSLTEIGQFINTYTPPTLRDYNTK</sequence>
<dbReference type="InterPro" id="IPR005269">
    <property type="entry name" value="LOG"/>
</dbReference>
<evidence type="ECO:0000256" key="2">
    <source>
        <dbReference type="RuleBase" id="RU363015"/>
    </source>
</evidence>
<comment type="similarity">
    <text evidence="1 2">Belongs to the LOG family.</text>
</comment>
<dbReference type="Gene3D" id="3.40.50.450">
    <property type="match status" value="1"/>
</dbReference>
<accession>A0A0R2LFE6</accession>